<organism evidence="6 7">
    <name type="scientific">Rahnella ecdela</name>
    <dbReference type="NCBI Taxonomy" id="2816250"/>
    <lineage>
        <taxon>Bacteria</taxon>
        <taxon>Pseudomonadati</taxon>
        <taxon>Pseudomonadota</taxon>
        <taxon>Gammaproteobacteria</taxon>
        <taxon>Enterobacterales</taxon>
        <taxon>Yersiniaceae</taxon>
        <taxon>Rahnella</taxon>
    </lineage>
</organism>
<proteinExistence type="inferred from homology"/>
<comment type="caution">
    <text evidence="6">The sequence shown here is derived from an EMBL/GenBank/DDBJ whole genome shotgun (WGS) entry which is preliminary data.</text>
</comment>
<dbReference type="PANTHER" id="PTHR30126:SF78">
    <property type="entry name" value="HTH LYSR-TYPE DOMAIN-CONTAINING PROTEIN"/>
    <property type="match status" value="1"/>
</dbReference>
<feature type="domain" description="HTH lysR-type" evidence="5">
    <location>
        <begin position="1"/>
        <end position="58"/>
    </location>
</feature>
<dbReference type="PROSITE" id="PS50931">
    <property type="entry name" value="HTH_LYSR"/>
    <property type="match status" value="1"/>
</dbReference>
<evidence type="ECO:0000256" key="1">
    <source>
        <dbReference type="ARBA" id="ARBA00009437"/>
    </source>
</evidence>
<dbReference type="Proteomes" id="UP000739284">
    <property type="component" value="Unassembled WGS sequence"/>
</dbReference>
<evidence type="ECO:0000313" key="6">
    <source>
        <dbReference type="EMBL" id="MBU9848239.1"/>
    </source>
</evidence>
<dbReference type="InterPro" id="IPR005119">
    <property type="entry name" value="LysR_subst-bd"/>
</dbReference>
<keyword evidence="4" id="KW-0804">Transcription</keyword>
<dbReference type="Pfam" id="PF03466">
    <property type="entry name" value="LysR_substrate"/>
    <property type="match status" value="1"/>
</dbReference>
<dbReference type="EMBL" id="JAFMOY010000133">
    <property type="protein sequence ID" value="MBU9848239.1"/>
    <property type="molecule type" value="Genomic_DNA"/>
</dbReference>
<keyword evidence="3" id="KW-0238">DNA-binding</keyword>
<dbReference type="Pfam" id="PF00126">
    <property type="entry name" value="HTH_1"/>
    <property type="match status" value="1"/>
</dbReference>
<dbReference type="RefSeq" id="WP_217151406.1">
    <property type="nucleotide sequence ID" value="NZ_JAFMOY010000133.1"/>
</dbReference>
<evidence type="ECO:0000259" key="5">
    <source>
        <dbReference type="PROSITE" id="PS50931"/>
    </source>
</evidence>
<sequence length="293" mass="33906">MNEKDWLILRAVYQHKNITRAAEQLYTSQPALSYRLRQIERKLAIRLFEDGQKGLTFSAQGEYLAQHAVTVLNDLQQLKLNLHSLDQEQQGEISLGVSSNYAAYRLPPLLSQFRQTHPGIRVNLMSGFSEEIIQKLLRGEIDMALVKDDFNWKEAKHLIEEDDYVLVNSQDFDFALLPHMPQIKIHHGAHVTQLIERWWNANFSHAPNITMEVDKLEVCMAMVEHGLGYAIVATYLPLPEHFFRRPINVDGTTVKNRTWLLHRHNLNATPYMQAFSHLLQTAQQTPVSRFSEI</sequence>
<evidence type="ECO:0000256" key="4">
    <source>
        <dbReference type="ARBA" id="ARBA00023163"/>
    </source>
</evidence>
<keyword evidence="2" id="KW-0805">Transcription regulation</keyword>
<dbReference type="PANTHER" id="PTHR30126">
    <property type="entry name" value="HTH-TYPE TRANSCRIPTIONAL REGULATOR"/>
    <property type="match status" value="1"/>
</dbReference>
<reference evidence="6 7" key="1">
    <citation type="submission" date="2021-03" db="EMBL/GenBank/DDBJ databases">
        <title>Five novel Rahnella species.</title>
        <authorList>
            <person name="Brady C."/>
            <person name="Asselin J."/>
            <person name="Beer S."/>
            <person name="Bruberg M.B."/>
            <person name="Crampton B."/>
            <person name="Venter S."/>
            <person name="Arnold D."/>
            <person name="Denman S."/>
        </authorList>
    </citation>
    <scope>NUCLEOTIDE SEQUENCE [LARGE SCALE GENOMIC DNA]</scope>
    <source>
        <strain evidence="6 7">FRB 231</strain>
    </source>
</reference>
<evidence type="ECO:0000313" key="7">
    <source>
        <dbReference type="Proteomes" id="UP000739284"/>
    </source>
</evidence>
<evidence type="ECO:0000256" key="2">
    <source>
        <dbReference type="ARBA" id="ARBA00023015"/>
    </source>
</evidence>
<comment type="similarity">
    <text evidence="1">Belongs to the LysR transcriptional regulatory family.</text>
</comment>
<protein>
    <submittedName>
        <fullName evidence="6">LysR family transcriptional regulator</fullName>
    </submittedName>
</protein>
<keyword evidence="7" id="KW-1185">Reference proteome</keyword>
<evidence type="ECO:0000256" key="3">
    <source>
        <dbReference type="ARBA" id="ARBA00023125"/>
    </source>
</evidence>
<dbReference type="InterPro" id="IPR000847">
    <property type="entry name" value="LysR_HTH_N"/>
</dbReference>
<dbReference type="CDD" id="cd05466">
    <property type="entry name" value="PBP2_LTTR_substrate"/>
    <property type="match status" value="1"/>
</dbReference>
<gene>
    <name evidence="6" type="ORF">J1784_24940</name>
</gene>
<accession>A0ABS6LP08</accession>
<name>A0ABS6LP08_9GAMM</name>